<name>A0A9Q0FZJ4_9ROSI</name>
<gene>
    <name evidence="1" type="ORF">Tsubulata_023557</name>
</gene>
<accession>A0A9Q0FZJ4</accession>
<organism evidence="1 2">
    <name type="scientific">Turnera subulata</name>
    <dbReference type="NCBI Taxonomy" id="218843"/>
    <lineage>
        <taxon>Eukaryota</taxon>
        <taxon>Viridiplantae</taxon>
        <taxon>Streptophyta</taxon>
        <taxon>Embryophyta</taxon>
        <taxon>Tracheophyta</taxon>
        <taxon>Spermatophyta</taxon>
        <taxon>Magnoliopsida</taxon>
        <taxon>eudicotyledons</taxon>
        <taxon>Gunneridae</taxon>
        <taxon>Pentapetalae</taxon>
        <taxon>rosids</taxon>
        <taxon>fabids</taxon>
        <taxon>Malpighiales</taxon>
        <taxon>Passifloraceae</taxon>
        <taxon>Turnera</taxon>
    </lineage>
</organism>
<keyword evidence="2" id="KW-1185">Reference proteome</keyword>
<dbReference type="Proteomes" id="UP001141552">
    <property type="component" value="Unassembled WGS sequence"/>
</dbReference>
<protein>
    <submittedName>
        <fullName evidence="1">Uncharacterized protein</fullName>
    </submittedName>
</protein>
<dbReference type="EMBL" id="JAKUCV010003009">
    <property type="protein sequence ID" value="KAJ4840625.1"/>
    <property type="molecule type" value="Genomic_DNA"/>
</dbReference>
<sequence>MRRHYGPRISRQPLSFAWEEEVEFRPLVKYF</sequence>
<reference evidence="1" key="2">
    <citation type="journal article" date="2023" name="Plants (Basel)">
        <title>Annotation of the Turnera subulata (Passifloraceae) Draft Genome Reveals the S-Locus Evolved after the Divergence of Turneroideae from Passifloroideae in a Stepwise Manner.</title>
        <authorList>
            <person name="Henning P.M."/>
            <person name="Roalson E.H."/>
            <person name="Mir W."/>
            <person name="McCubbin A.G."/>
            <person name="Shore J.S."/>
        </authorList>
    </citation>
    <scope>NUCLEOTIDE SEQUENCE</scope>
    <source>
        <strain evidence="1">F60SS</strain>
    </source>
</reference>
<evidence type="ECO:0000313" key="2">
    <source>
        <dbReference type="Proteomes" id="UP001141552"/>
    </source>
</evidence>
<evidence type="ECO:0000313" key="1">
    <source>
        <dbReference type="EMBL" id="KAJ4840625.1"/>
    </source>
</evidence>
<comment type="caution">
    <text evidence="1">The sequence shown here is derived from an EMBL/GenBank/DDBJ whole genome shotgun (WGS) entry which is preliminary data.</text>
</comment>
<dbReference type="AlphaFoldDB" id="A0A9Q0FZJ4"/>
<feature type="non-terminal residue" evidence="1">
    <location>
        <position position="1"/>
    </location>
</feature>
<proteinExistence type="predicted"/>
<reference evidence="1" key="1">
    <citation type="submission" date="2022-02" db="EMBL/GenBank/DDBJ databases">
        <authorList>
            <person name="Henning P.M."/>
            <person name="McCubbin A.G."/>
            <person name="Shore J.S."/>
        </authorList>
    </citation>
    <scope>NUCLEOTIDE SEQUENCE</scope>
    <source>
        <strain evidence="1">F60SS</strain>
        <tissue evidence="1">Leaves</tissue>
    </source>
</reference>